<accession>A0ABQ7QIW1</accession>
<name>A0ABQ7QIW1_PLUXY</name>
<dbReference type="Gene3D" id="3.30.70.1820">
    <property type="entry name" value="L1 transposable element, RRM domain"/>
    <property type="match status" value="1"/>
</dbReference>
<dbReference type="Proteomes" id="UP000823941">
    <property type="component" value="Chromosome 14"/>
</dbReference>
<keyword evidence="2" id="KW-1185">Reference proteome</keyword>
<protein>
    <submittedName>
        <fullName evidence="1">Uncharacterized protein</fullName>
    </submittedName>
</protein>
<comment type="caution">
    <text evidence="1">The sequence shown here is derived from an EMBL/GenBank/DDBJ whole genome shotgun (WGS) entry which is preliminary data.</text>
</comment>
<sequence length="214" mass="23797">MATAQKVLEKQINMESMIASRLNDFEMRMKALGSTDKKSDLSALASDFAGFKDMVLSVLRLLQEQVASLACQVDEIDCQSRRNALVFTGVKEQDDEVPAATISGIIVTKMGFAEFDQSMIHHCIRIGAKNPKRPRPILVRLVSISAKASVWGRKKQLKSSGMVVSEFLTKSRQDNYARARRHFGMNACWSMNGAVFVKLPDNTRVQIVSAALTR</sequence>
<organism evidence="1 2">
    <name type="scientific">Plutella xylostella</name>
    <name type="common">Diamondback moth</name>
    <name type="synonym">Plutella maculipennis</name>
    <dbReference type="NCBI Taxonomy" id="51655"/>
    <lineage>
        <taxon>Eukaryota</taxon>
        <taxon>Metazoa</taxon>
        <taxon>Ecdysozoa</taxon>
        <taxon>Arthropoda</taxon>
        <taxon>Hexapoda</taxon>
        <taxon>Insecta</taxon>
        <taxon>Pterygota</taxon>
        <taxon>Neoptera</taxon>
        <taxon>Endopterygota</taxon>
        <taxon>Lepidoptera</taxon>
        <taxon>Glossata</taxon>
        <taxon>Ditrysia</taxon>
        <taxon>Yponomeutoidea</taxon>
        <taxon>Plutellidae</taxon>
        <taxon>Plutella</taxon>
    </lineage>
</organism>
<dbReference type="EMBL" id="JAHIBW010000014">
    <property type="protein sequence ID" value="KAG7305131.1"/>
    <property type="molecule type" value="Genomic_DNA"/>
</dbReference>
<reference evidence="1 2" key="1">
    <citation type="submission" date="2021-06" db="EMBL/GenBank/DDBJ databases">
        <title>A haploid diamondback moth (Plutella xylostella L.) genome assembly resolves 31 chromosomes and identifies a diamide resistance mutation.</title>
        <authorList>
            <person name="Ward C.M."/>
            <person name="Perry K.D."/>
            <person name="Baker G."/>
            <person name="Powis K."/>
            <person name="Heckel D.G."/>
            <person name="Baxter S.W."/>
        </authorList>
    </citation>
    <scope>NUCLEOTIDE SEQUENCE [LARGE SCALE GENOMIC DNA]</scope>
    <source>
        <strain evidence="1 2">LV</strain>
        <tissue evidence="1">Single pupa</tissue>
    </source>
</reference>
<evidence type="ECO:0000313" key="2">
    <source>
        <dbReference type="Proteomes" id="UP000823941"/>
    </source>
</evidence>
<gene>
    <name evidence="1" type="ORF">JYU34_010614</name>
</gene>
<evidence type="ECO:0000313" key="1">
    <source>
        <dbReference type="EMBL" id="KAG7305131.1"/>
    </source>
</evidence>
<proteinExistence type="predicted"/>